<keyword evidence="6 8" id="KW-1133">Transmembrane helix</keyword>
<dbReference type="Gene3D" id="1.20.1530.20">
    <property type="match status" value="1"/>
</dbReference>
<keyword evidence="5 8" id="KW-0812">Transmembrane</keyword>
<gene>
    <name evidence="9" type="ORF">NC799_09445</name>
</gene>
<evidence type="ECO:0000256" key="1">
    <source>
        <dbReference type="ARBA" id="ARBA00004651"/>
    </source>
</evidence>
<protein>
    <submittedName>
        <fullName evidence="9">AEC family transporter</fullName>
    </submittedName>
</protein>
<comment type="subcellular location">
    <subcellularLocation>
        <location evidence="1">Cell membrane</location>
        <topology evidence="1">Multi-pass membrane protein</topology>
    </subcellularLocation>
</comment>
<dbReference type="RefSeq" id="WP_272446210.1">
    <property type="nucleotide sequence ID" value="NZ_JAMQKC010000006.1"/>
</dbReference>
<name>A0A9X3WCR9_9BACI</name>
<evidence type="ECO:0000256" key="2">
    <source>
        <dbReference type="ARBA" id="ARBA00010145"/>
    </source>
</evidence>
<dbReference type="PANTHER" id="PTHR36838">
    <property type="entry name" value="AUXIN EFFLUX CARRIER FAMILY PROTEIN"/>
    <property type="match status" value="1"/>
</dbReference>
<evidence type="ECO:0000313" key="10">
    <source>
        <dbReference type="Proteomes" id="UP001145069"/>
    </source>
</evidence>
<keyword evidence="3" id="KW-0813">Transport</keyword>
<feature type="transmembrane region" description="Helical" evidence="8">
    <location>
        <begin position="6"/>
        <end position="25"/>
    </location>
</feature>
<dbReference type="InterPro" id="IPR038770">
    <property type="entry name" value="Na+/solute_symporter_sf"/>
</dbReference>
<comment type="caution">
    <text evidence="9">The sequence shown here is derived from an EMBL/GenBank/DDBJ whole genome shotgun (WGS) entry which is preliminary data.</text>
</comment>
<evidence type="ECO:0000256" key="6">
    <source>
        <dbReference type="ARBA" id="ARBA00022989"/>
    </source>
</evidence>
<feature type="transmembrane region" description="Helical" evidence="8">
    <location>
        <begin position="280"/>
        <end position="303"/>
    </location>
</feature>
<feature type="transmembrane region" description="Helical" evidence="8">
    <location>
        <begin position="158"/>
        <end position="180"/>
    </location>
</feature>
<dbReference type="EMBL" id="JAMQKC010000006">
    <property type="protein sequence ID" value="MDC3417147.1"/>
    <property type="molecule type" value="Genomic_DNA"/>
</dbReference>
<keyword evidence="10" id="KW-1185">Reference proteome</keyword>
<dbReference type="GO" id="GO:0055085">
    <property type="term" value="P:transmembrane transport"/>
    <property type="evidence" value="ECO:0007669"/>
    <property type="project" value="InterPro"/>
</dbReference>
<dbReference type="Proteomes" id="UP001145069">
    <property type="component" value="Unassembled WGS sequence"/>
</dbReference>
<evidence type="ECO:0000256" key="3">
    <source>
        <dbReference type="ARBA" id="ARBA00022448"/>
    </source>
</evidence>
<evidence type="ECO:0000256" key="4">
    <source>
        <dbReference type="ARBA" id="ARBA00022475"/>
    </source>
</evidence>
<evidence type="ECO:0000313" key="9">
    <source>
        <dbReference type="EMBL" id="MDC3417147.1"/>
    </source>
</evidence>
<dbReference type="InterPro" id="IPR004776">
    <property type="entry name" value="Mem_transp_PIN-like"/>
</dbReference>
<evidence type="ECO:0000256" key="7">
    <source>
        <dbReference type="ARBA" id="ARBA00023136"/>
    </source>
</evidence>
<feature type="transmembrane region" description="Helical" evidence="8">
    <location>
        <begin position="221"/>
        <end position="245"/>
    </location>
</feature>
<feature type="transmembrane region" description="Helical" evidence="8">
    <location>
        <begin position="186"/>
        <end position="209"/>
    </location>
</feature>
<accession>A0A9X3WCR9</accession>
<dbReference type="AlphaFoldDB" id="A0A9X3WCR9"/>
<comment type="similarity">
    <text evidence="2">Belongs to the auxin efflux carrier (TC 2.A.69) family.</text>
</comment>
<sequence>MFELFIILKDIILPVFILMGIGFILHKKFTLNLSTLAKVNIYLFVPGFIFVKLYQTQISWQLFGNIALFFIAFIAILFVIATIIAKFSKIEGGKKTAFTNSVMFYNSGNYGVPVNDLVFKSDPFAMSVQVLILTMQNIFLFSYGIFSLQSIRKGKLKALLGYFKMPVMYAMIAGIVFNALNVTVPSFLFVPATYIADGLVAMALITLGAQVAELKFKSGLLTVYLSLTLRLIVGPIVAIGIIYLFRIEGTFAQALLISSAMPTSVNSAVIAQEYNNHPHFAAQVVMFSTLVSALTVTVVIYVARILF</sequence>
<evidence type="ECO:0000256" key="5">
    <source>
        <dbReference type="ARBA" id="ARBA00022692"/>
    </source>
</evidence>
<dbReference type="Pfam" id="PF03547">
    <property type="entry name" value="Mem_trans"/>
    <property type="match status" value="1"/>
</dbReference>
<organism evidence="9 10">
    <name type="scientific">Aquibacillus salsiterrae</name>
    <dbReference type="NCBI Taxonomy" id="2950439"/>
    <lineage>
        <taxon>Bacteria</taxon>
        <taxon>Bacillati</taxon>
        <taxon>Bacillota</taxon>
        <taxon>Bacilli</taxon>
        <taxon>Bacillales</taxon>
        <taxon>Bacillaceae</taxon>
        <taxon>Aquibacillus</taxon>
    </lineage>
</organism>
<proteinExistence type="inferred from homology"/>
<evidence type="ECO:0000256" key="8">
    <source>
        <dbReference type="SAM" id="Phobius"/>
    </source>
</evidence>
<keyword evidence="7 8" id="KW-0472">Membrane</keyword>
<dbReference type="GO" id="GO:0005886">
    <property type="term" value="C:plasma membrane"/>
    <property type="evidence" value="ECO:0007669"/>
    <property type="project" value="UniProtKB-SubCell"/>
</dbReference>
<dbReference type="PANTHER" id="PTHR36838:SF1">
    <property type="entry name" value="SLR1864 PROTEIN"/>
    <property type="match status" value="1"/>
</dbReference>
<feature type="transmembrane region" description="Helical" evidence="8">
    <location>
        <begin position="124"/>
        <end position="146"/>
    </location>
</feature>
<feature type="transmembrane region" description="Helical" evidence="8">
    <location>
        <begin position="66"/>
        <end position="85"/>
    </location>
</feature>
<reference evidence="9" key="1">
    <citation type="submission" date="2022-06" db="EMBL/GenBank/DDBJ databases">
        <title>Aquibacillus sp. a new bacterium isolated from soil saline samples.</title>
        <authorList>
            <person name="Galisteo C."/>
            <person name="De La Haba R."/>
            <person name="Sanchez-Porro C."/>
            <person name="Ventosa A."/>
        </authorList>
    </citation>
    <scope>NUCLEOTIDE SEQUENCE</scope>
    <source>
        <strain evidence="9">3ASR75-54</strain>
    </source>
</reference>
<feature type="transmembrane region" description="Helical" evidence="8">
    <location>
        <begin position="37"/>
        <end position="54"/>
    </location>
</feature>
<keyword evidence="4" id="KW-1003">Cell membrane</keyword>